<organism evidence="10">
    <name type="scientific">Leptosphaeria maculans (strain JN3 / isolate v23.1.3 / race Av1-4-5-6-7-8)</name>
    <name type="common">Blackleg fungus</name>
    <name type="synonym">Phoma lingam</name>
    <dbReference type="NCBI Taxonomy" id="985895"/>
    <lineage>
        <taxon>Eukaryota</taxon>
        <taxon>Fungi</taxon>
        <taxon>Dikarya</taxon>
        <taxon>Ascomycota</taxon>
        <taxon>Pezizomycotina</taxon>
        <taxon>Dothideomycetes</taxon>
        <taxon>Pleosporomycetidae</taxon>
        <taxon>Pleosporales</taxon>
        <taxon>Pleosporineae</taxon>
        <taxon>Leptosphaeriaceae</taxon>
        <taxon>Plenodomus</taxon>
        <taxon>Plenodomus lingam/Leptosphaeria maculans species complex</taxon>
    </lineage>
</organism>
<comment type="catalytic activity">
    <reaction evidence="5">
        <text>an aldehyde + NAD(+) + H2O = a carboxylate + NADH + 2 H(+)</text>
        <dbReference type="Rhea" id="RHEA:16185"/>
        <dbReference type="ChEBI" id="CHEBI:15377"/>
        <dbReference type="ChEBI" id="CHEBI:15378"/>
        <dbReference type="ChEBI" id="CHEBI:17478"/>
        <dbReference type="ChEBI" id="CHEBI:29067"/>
        <dbReference type="ChEBI" id="CHEBI:57540"/>
        <dbReference type="ChEBI" id="CHEBI:57945"/>
        <dbReference type="EC" id="1.2.1.3"/>
    </reaction>
</comment>
<dbReference type="GO" id="GO:0006351">
    <property type="term" value="P:DNA-templated transcription"/>
    <property type="evidence" value="ECO:0007669"/>
    <property type="project" value="InterPro"/>
</dbReference>
<dbReference type="HOGENOM" id="CLU_008495_0_0_1"/>
<dbReference type="OrthoDB" id="310895at2759"/>
<dbReference type="InterPro" id="IPR016161">
    <property type="entry name" value="Ald_DH/histidinol_DH"/>
</dbReference>
<dbReference type="GO" id="GO:0008270">
    <property type="term" value="F:zinc ion binding"/>
    <property type="evidence" value="ECO:0007669"/>
    <property type="project" value="InterPro"/>
</dbReference>
<evidence type="ECO:0000256" key="1">
    <source>
        <dbReference type="ARBA" id="ARBA00009986"/>
    </source>
</evidence>
<keyword evidence="3" id="KW-0539">Nucleus</keyword>
<dbReference type="EMBL" id="FP929130">
    <property type="protein sequence ID" value="CBX97034.1"/>
    <property type="molecule type" value="Genomic_DNA"/>
</dbReference>
<dbReference type="Gene3D" id="3.40.309.10">
    <property type="entry name" value="Aldehyde Dehydrogenase, Chain A, domain 2"/>
    <property type="match status" value="1"/>
</dbReference>
<evidence type="ECO:0000313" key="9">
    <source>
        <dbReference type="EMBL" id="CBX97034.1"/>
    </source>
</evidence>
<dbReference type="SMART" id="SM00906">
    <property type="entry name" value="Fungal_trans"/>
    <property type="match status" value="1"/>
</dbReference>
<dbReference type="GO" id="GO:0003677">
    <property type="term" value="F:DNA binding"/>
    <property type="evidence" value="ECO:0007669"/>
    <property type="project" value="InterPro"/>
</dbReference>
<dbReference type="PROSITE" id="PS00687">
    <property type="entry name" value="ALDEHYDE_DEHYDR_GLU"/>
    <property type="match status" value="1"/>
</dbReference>
<dbReference type="FunFam" id="3.40.309.10:FF:000012">
    <property type="entry name" value="Betaine aldehyde dehydrogenase"/>
    <property type="match status" value="1"/>
</dbReference>
<evidence type="ECO:0000256" key="7">
    <source>
        <dbReference type="RuleBase" id="RU003345"/>
    </source>
</evidence>
<dbReference type="InterPro" id="IPR007219">
    <property type="entry name" value="XnlR_reg_dom"/>
</dbReference>
<dbReference type="SUPFAM" id="SSF53720">
    <property type="entry name" value="ALDH-like"/>
    <property type="match status" value="1"/>
</dbReference>
<feature type="domain" description="Xylanolytic transcriptional activator regulatory" evidence="8">
    <location>
        <begin position="803"/>
        <end position="876"/>
    </location>
</feature>
<dbReference type="Gene3D" id="3.40.605.10">
    <property type="entry name" value="Aldehyde Dehydrogenase, Chain A, domain 1"/>
    <property type="match status" value="1"/>
</dbReference>
<sequence length="1159" mass="127151">MGIPEKIETRLFINGEASPINISSNGKTFDIKNPATLKHVAHVHEASEQDTDDAVAAAKAAFPAWSALSPSKRGEYFKKLASLILENNDELAALEAASMGKPLGTFFDGHIAAEKWNYYSEAAYSVQGTTSVQTPGFLNMTLRQPYGVVAAIIPWNLPLVFLSNKLAPALIVGNTVVLKSSEKAPLTSAKVASLVQQAGFPPGVINIITGFGNVSGSILSSHMDVRALSFTGSGRTGRLIQTAAAKSNLKQVYLELGGKSPAIIFDDAELETAVKQTAYSIQWNSGQVCMANSRIYVQDTIADKYIALFKDYFEKEVAMGDPLAKGVNHGPQADEAQHKTVLQYLESGKQSGGELLTGGGVPSGQEGYYVQPTIFKNTPEDAKIMKEEIFGPIVNINVFSTEEEALAKANDTEYGLYAAVYTKNIDRAMRFAKGLEAGTVGVNCTSPSTGVDMPFGGYKSSGSGREGGPFYSLDNFLETKSLERQIGGGVAAEVRGKVGGEMVPGPCRYCARTGATCTIATPRRKRPYYHVTEEEYQCSMRILEHFFPGHELNLQSLRTIAKAIKDGTFAAPPVQQTDGLFTNDLASPEDAESVDDVGEQDVGELHEPLGTMMKDSRGKFRYVGAHSEIPFNAAVANLGAQRKNPSIIPMPRVGSYPPTLSASSPATDPGVEESFYLPPRELCDIYVSRFLEDVHCTYWLYPVENLLRRIDNTYKTSTSSSSSSWMCSVYTIFAIGAANYIGEHGKSPPPDWPAAMDQKTSEAYITLAKQLIPVVYDEADIDSIRALAIMSLAMENMCSRVSAYLYMGASIQMAFSLGLHRDQLPENGSSTERERNRRIWWTLFLLDQEISMRGGSPTVVDERFTKILYPGLHTPLGWLDTSVSLCRLKREIIQSLYTERSANSISFSTISNSLLLLQKWYRQMPAHLKHGTPAPPTHKRAVAILHLHYWSTIILLTRPFLLYLVIKYSTLADSKKIWFERMGKTCIDAAQKSIAILQEMAANGTLSSLTAFDSTCILRLIMIFVLAYAHTRNRQYSDHIEKLIALCRGMEQVGFAKMVTEETPDRLADLGIPESSQQASGDENGPVQLDDEMIAQLWGNWDPNFMTPLQTQQSLDLTFDDAGAFDMNSEILAFTNLDESIVINPSQGYEGYATHGHGH</sequence>
<dbReference type="CDD" id="cd12148">
    <property type="entry name" value="fungal_TF_MHR"/>
    <property type="match status" value="1"/>
</dbReference>
<evidence type="ECO:0000259" key="8">
    <source>
        <dbReference type="SMART" id="SM00906"/>
    </source>
</evidence>
<feature type="active site" evidence="6">
    <location>
        <position position="255"/>
    </location>
</feature>
<dbReference type="OMA" id="AHSEIPF"/>
<gene>
    <name evidence="9" type="ORF">LEMA_P101650.1</name>
</gene>
<dbReference type="InParanoid" id="E5A0H4"/>
<evidence type="ECO:0000256" key="3">
    <source>
        <dbReference type="ARBA" id="ARBA00023242"/>
    </source>
</evidence>
<evidence type="ECO:0000256" key="5">
    <source>
        <dbReference type="ARBA" id="ARBA00049194"/>
    </source>
</evidence>
<accession>E5A0H4</accession>
<evidence type="ECO:0000256" key="2">
    <source>
        <dbReference type="ARBA" id="ARBA00023002"/>
    </source>
</evidence>
<keyword evidence="10" id="KW-1185">Reference proteome</keyword>
<evidence type="ECO:0000256" key="6">
    <source>
        <dbReference type="PROSITE-ProRule" id="PRU10007"/>
    </source>
</evidence>
<dbReference type="STRING" id="985895.E5A0H4"/>
<protein>
    <recommendedName>
        <fullName evidence="4">aldehyde dehydrogenase (NAD(+))</fullName>
        <ecNumber evidence="4">1.2.1.3</ecNumber>
    </recommendedName>
</protein>
<dbReference type="InterPro" id="IPR015590">
    <property type="entry name" value="Aldehyde_DH_dom"/>
</dbReference>
<name>E5A0H4_LEPMJ</name>
<dbReference type="GO" id="GO:0004029">
    <property type="term" value="F:aldehyde dehydrogenase (NAD+) activity"/>
    <property type="evidence" value="ECO:0007669"/>
    <property type="project" value="UniProtKB-EC"/>
</dbReference>
<dbReference type="Pfam" id="PF04082">
    <property type="entry name" value="Fungal_trans"/>
    <property type="match status" value="1"/>
</dbReference>
<dbReference type="eggNOG" id="KOG2450">
    <property type="taxonomic scope" value="Eukaryota"/>
</dbReference>
<dbReference type="Pfam" id="PF00171">
    <property type="entry name" value="Aldedh"/>
    <property type="match status" value="1"/>
</dbReference>
<dbReference type="PANTHER" id="PTHR11699">
    <property type="entry name" value="ALDEHYDE DEHYDROGENASE-RELATED"/>
    <property type="match status" value="1"/>
</dbReference>
<dbReference type="InterPro" id="IPR029510">
    <property type="entry name" value="Ald_DH_CS_GLU"/>
</dbReference>
<dbReference type="Proteomes" id="UP000002668">
    <property type="component" value="Genome"/>
</dbReference>
<dbReference type="InterPro" id="IPR016163">
    <property type="entry name" value="Ald_DH_C"/>
</dbReference>
<comment type="similarity">
    <text evidence="1 7">Belongs to the aldehyde dehydrogenase family.</text>
</comment>
<dbReference type="InterPro" id="IPR016162">
    <property type="entry name" value="Ald_DH_N"/>
</dbReference>
<reference evidence="10" key="1">
    <citation type="journal article" date="2011" name="Nat. Commun.">
        <title>Effector diversification within compartments of the Leptosphaeria maculans genome affected by Repeat-Induced Point mutations.</title>
        <authorList>
            <person name="Rouxel T."/>
            <person name="Grandaubert J."/>
            <person name="Hane J.K."/>
            <person name="Hoede C."/>
            <person name="van de Wouw A.P."/>
            <person name="Couloux A."/>
            <person name="Dominguez V."/>
            <person name="Anthouard V."/>
            <person name="Bally P."/>
            <person name="Bourras S."/>
            <person name="Cozijnsen A.J."/>
            <person name="Ciuffetti L.M."/>
            <person name="Degrave A."/>
            <person name="Dilmaghani A."/>
            <person name="Duret L."/>
            <person name="Fudal I."/>
            <person name="Goodwin S.B."/>
            <person name="Gout L."/>
            <person name="Glaser N."/>
            <person name="Linglin J."/>
            <person name="Kema G.H.J."/>
            <person name="Lapalu N."/>
            <person name="Lawrence C.B."/>
            <person name="May K."/>
            <person name="Meyer M."/>
            <person name="Ollivier B."/>
            <person name="Poulain J."/>
            <person name="Schoch C.L."/>
            <person name="Simon A."/>
            <person name="Spatafora J.W."/>
            <person name="Stachowiak A."/>
            <person name="Turgeon B.G."/>
            <person name="Tyler B.M."/>
            <person name="Vincent D."/>
            <person name="Weissenbach J."/>
            <person name="Amselem J."/>
            <person name="Quesneville H."/>
            <person name="Oliver R.P."/>
            <person name="Wincker P."/>
            <person name="Balesdent M.-H."/>
            <person name="Howlett B.J."/>
        </authorList>
    </citation>
    <scope>NUCLEOTIDE SEQUENCE [LARGE SCALE GENOMIC DNA]</scope>
    <source>
        <strain evidence="10">JN3 / isolate v23.1.3 / race Av1-4-5-6-7-8</strain>
    </source>
</reference>
<dbReference type="FunFam" id="3.40.605.10:FF:000001">
    <property type="entry name" value="Aldehyde dehydrogenase 1"/>
    <property type="match status" value="1"/>
</dbReference>
<evidence type="ECO:0000256" key="4">
    <source>
        <dbReference type="ARBA" id="ARBA00024226"/>
    </source>
</evidence>
<dbReference type="VEuPathDB" id="FungiDB:LEMA_P101650.1"/>
<keyword evidence="2 7" id="KW-0560">Oxidoreductase</keyword>
<dbReference type="AlphaFoldDB" id="E5A0H4"/>
<proteinExistence type="inferred from homology"/>
<dbReference type="EC" id="1.2.1.3" evidence="4"/>
<evidence type="ECO:0000313" key="10">
    <source>
        <dbReference type="Proteomes" id="UP000002668"/>
    </source>
</evidence>